<gene>
    <name evidence="2" type="ORF">DFH07DRAFT_1064274</name>
</gene>
<name>A0AAD7IDG1_9AGAR</name>
<keyword evidence="3" id="KW-1185">Reference proteome</keyword>
<feature type="compositionally biased region" description="Basic and acidic residues" evidence="1">
    <location>
        <begin position="18"/>
        <end position="27"/>
    </location>
</feature>
<dbReference type="AlphaFoldDB" id="A0AAD7IDG1"/>
<evidence type="ECO:0000256" key="1">
    <source>
        <dbReference type="SAM" id="MobiDB-lite"/>
    </source>
</evidence>
<reference evidence="2" key="1">
    <citation type="submission" date="2023-03" db="EMBL/GenBank/DDBJ databases">
        <title>Massive genome expansion in bonnet fungi (Mycena s.s.) driven by repeated elements and novel gene families across ecological guilds.</title>
        <authorList>
            <consortium name="Lawrence Berkeley National Laboratory"/>
            <person name="Harder C.B."/>
            <person name="Miyauchi S."/>
            <person name="Viragh M."/>
            <person name="Kuo A."/>
            <person name="Thoen E."/>
            <person name="Andreopoulos B."/>
            <person name="Lu D."/>
            <person name="Skrede I."/>
            <person name="Drula E."/>
            <person name="Henrissat B."/>
            <person name="Morin E."/>
            <person name="Kohler A."/>
            <person name="Barry K."/>
            <person name="LaButti K."/>
            <person name="Morin E."/>
            <person name="Salamov A."/>
            <person name="Lipzen A."/>
            <person name="Mereny Z."/>
            <person name="Hegedus B."/>
            <person name="Baldrian P."/>
            <person name="Stursova M."/>
            <person name="Weitz H."/>
            <person name="Taylor A."/>
            <person name="Grigoriev I.V."/>
            <person name="Nagy L.G."/>
            <person name="Martin F."/>
            <person name="Kauserud H."/>
        </authorList>
    </citation>
    <scope>NUCLEOTIDE SEQUENCE</scope>
    <source>
        <strain evidence="2">CBHHK188m</strain>
    </source>
</reference>
<accession>A0AAD7IDG1</accession>
<dbReference type="Proteomes" id="UP001215280">
    <property type="component" value="Unassembled WGS sequence"/>
</dbReference>
<sequence length="141" mass="15963">MGTINPPRGQRSLRRRVCRDSEARDTSRPLQPRGLRYISHTGILGTMSLPALRTLQLSEMASEFFEALKMFMSRSQCTLDQLCADGASLQESTFCEALPSIGVIVVPVEEEEEDRLPRWSHAVEYMHILENDDMVGSKFCK</sequence>
<evidence type="ECO:0000313" key="2">
    <source>
        <dbReference type="EMBL" id="KAJ7740274.1"/>
    </source>
</evidence>
<comment type="caution">
    <text evidence="2">The sequence shown here is derived from an EMBL/GenBank/DDBJ whole genome shotgun (WGS) entry which is preliminary data.</text>
</comment>
<proteinExistence type="predicted"/>
<organism evidence="2 3">
    <name type="scientific">Mycena maculata</name>
    <dbReference type="NCBI Taxonomy" id="230809"/>
    <lineage>
        <taxon>Eukaryota</taxon>
        <taxon>Fungi</taxon>
        <taxon>Dikarya</taxon>
        <taxon>Basidiomycota</taxon>
        <taxon>Agaricomycotina</taxon>
        <taxon>Agaricomycetes</taxon>
        <taxon>Agaricomycetidae</taxon>
        <taxon>Agaricales</taxon>
        <taxon>Marasmiineae</taxon>
        <taxon>Mycenaceae</taxon>
        <taxon>Mycena</taxon>
    </lineage>
</organism>
<protein>
    <submittedName>
        <fullName evidence="2">Uncharacterized protein</fullName>
    </submittedName>
</protein>
<evidence type="ECO:0000313" key="3">
    <source>
        <dbReference type="Proteomes" id="UP001215280"/>
    </source>
</evidence>
<dbReference type="EMBL" id="JARJLG010000128">
    <property type="protein sequence ID" value="KAJ7740274.1"/>
    <property type="molecule type" value="Genomic_DNA"/>
</dbReference>
<feature type="region of interest" description="Disordered" evidence="1">
    <location>
        <begin position="1"/>
        <end position="31"/>
    </location>
</feature>